<comment type="similarity">
    <text evidence="2 10">Belongs to the class VI-like SAM-binding methyltransferase superfamily. Isoprenylcysteine carboxyl methyltransferase family.</text>
</comment>
<feature type="transmembrane region" description="Helical" evidence="10">
    <location>
        <begin position="87"/>
        <end position="106"/>
    </location>
</feature>
<keyword evidence="7 10" id="KW-0812">Transmembrane</keyword>
<keyword evidence="8 10" id="KW-1133">Transmembrane helix</keyword>
<dbReference type="STRING" id="92696.A0A4R0RI27"/>
<dbReference type="PROSITE" id="PS51564">
    <property type="entry name" value="SAM_ICMT"/>
    <property type="match status" value="1"/>
</dbReference>
<comment type="catalytic activity">
    <reaction evidence="10">
        <text>[protein]-C-terminal S-[(2E,6E)-farnesyl]-L-cysteine + S-adenosyl-L-methionine = [protein]-C-terminal S-[(2E,6E)-farnesyl]-L-cysteine methyl ester + S-adenosyl-L-homocysteine</text>
        <dbReference type="Rhea" id="RHEA:21672"/>
        <dbReference type="Rhea" id="RHEA-COMP:12125"/>
        <dbReference type="Rhea" id="RHEA-COMP:12126"/>
        <dbReference type="ChEBI" id="CHEBI:57856"/>
        <dbReference type="ChEBI" id="CHEBI:59789"/>
        <dbReference type="ChEBI" id="CHEBI:90510"/>
        <dbReference type="ChEBI" id="CHEBI:90511"/>
        <dbReference type="EC" id="2.1.1.100"/>
    </reaction>
</comment>
<evidence type="ECO:0000313" key="12">
    <source>
        <dbReference type="EMBL" id="TCD68210.1"/>
    </source>
</evidence>
<name>A0A4R0RI27_9APHY</name>
<keyword evidence="5" id="KW-0808">Transferase</keyword>
<feature type="region of interest" description="Disordered" evidence="11">
    <location>
        <begin position="22"/>
        <end position="47"/>
    </location>
</feature>
<evidence type="ECO:0000256" key="8">
    <source>
        <dbReference type="ARBA" id="ARBA00022989"/>
    </source>
</evidence>
<dbReference type="InterPro" id="IPR025770">
    <property type="entry name" value="PPMT_MeTrfase"/>
</dbReference>
<dbReference type="PANTHER" id="PTHR12714">
    <property type="entry name" value="PROTEIN-S ISOPRENYLCYSTEINE O-METHYLTRANSFERASE"/>
    <property type="match status" value="1"/>
</dbReference>
<dbReference type="GO" id="GO:0005789">
    <property type="term" value="C:endoplasmic reticulum membrane"/>
    <property type="evidence" value="ECO:0007669"/>
    <property type="project" value="UniProtKB-SubCell"/>
</dbReference>
<evidence type="ECO:0000313" key="13">
    <source>
        <dbReference type="Proteomes" id="UP000292702"/>
    </source>
</evidence>
<feature type="transmembrane region" description="Helical" evidence="10">
    <location>
        <begin position="126"/>
        <end position="146"/>
    </location>
</feature>
<sequence>MQASADTPNDFDERLRQRAAMANNDENTLEMKPITVPNSGARAPGSGRIPNTPLSVSTISFLLGSLFSLGTLAFLSGGFSSHWWTTAQLGLFVAAWSAFHWGEFAVTAGWNREKCSVDSFLLENGAQYHIAHSVALAEYLVTLYFWPSVKTHTYIVALGVILVLFGQVLRSGAMIHASTNFSHTVAFRRLKSHTLVTDGIYSIFRHPSYAGFFYWAMGTQLVLQNPVSFVAFAIVLWRFFNSRIKAEEQALIRFFGQNYVQYRSRVGTMIPFIA</sequence>
<dbReference type="InterPro" id="IPR007269">
    <property type="entry name" value="ICMT_MeTrfase"/>
</dbReference>
<evidence type="ECO:0000256" key="4">
    <source>
        <dbReference type="ARBA" id="ARBA00022603"/>
    </source>
</evidence>
<evidence type="ECO:0000256" key="2">
    <source>
        <dbReference type="ARBA" id="ARBA00009140"/>
    </source>
</evidence>
<keyword evidence="10" id="KW-0256">Endoplasmic reticulum</keyword>
<evidence type="ECO:0000256" key="5">
    <source>
        <dbReference type="ARBA" id="ARBA00022679"/>
    </source>
</evidence>
<feature type="transmembrane region" description="Helical" evidence="10">
    <location>
        <begin position="212"/>
        <end position="237"/>
    </location>
</feature>
<dbReference type="Gene3D" id="1.20.120.1630">
    <property type="match status" value="1"/>
</dbReference>
<keyword evidence="6 10" id="KW-0949">S-adenosyl-L-methionine</keyword>
<evidence type="ECO:0000256" key="6">
    <source>
        <dbReference type="ARBA" id="ARBA00022691"/>
    </source>
</evidence>
<evidence type="ECO:0000256" key="9">
    <source>
        <dbReference type="ARBA" id="ARBA00023136"/>
    </source>
</evidence>
<evidence type="ECO:0000256" key="1">
    <source>
        <dbReference type="ARBA" id="ARBA00004141"/>
    </source>
</evidence>
<dbReference type="GO" id="GO:0004671">
    <property type="term" value="F:protein C-terminal S-isoprenylcysteine carboxyl O-methyltransferase activity"/>
    <property type="evidence" value="ECO:0007669"/>
    <property type="project" value="UniProtKB-EC"/>
</dbReference>
<dbReference type="PANTHER" id="PTHR12714:SF9">
    <property type="entry name" value="PROTEIN-S-ISOPRENYLCYSTEINE O-METHYLTRANSFERASE"/>
    <property type="match status" value="1"/>
</dbReference>
<dbReference type="Pfam" id="PF04140">
    <property type="entry name" value="ICMT"/>
    <property type="match status" value="1"/>
</dbReference>
<proteinExistence type="inferred from homology"/>
<dbReference type="AlphaFoldDB" id="A0A4R0RI27"/>
<accession>A0A4R0RI27</accession>
<evidence type="ECO:0000256" key="7">
    <source>
        <dbReference type="ARBA" id="ARBA00022692"/>
    </source>
</evidence>
<reference evidence="12 13" key="1">
    <citation type="submission" date="2018-11" db="EMBL/GenBank/DDBJ databases">
        <title>Genome assembly of Steccherinum ochraceum LE-BIN_3174, the white-rot fungus of the Steccherinaceae family (The Residual Polyporoid clade, Polyporales, Basidiomycota).</title>
        <authorList>
            <person name="Fedorova T.V."/>
            <person name="Glazunova O.A."/>
            <person name="Landesman E.O."/>
            <person name="Moiseenko K.V."/>
            <person name="Psurtseva N.V."/>
            <person name="Savinova O.S."/>
            <person name="Shakhova N.V."/>
            <person name="Tyazhelova T.V."/>
            <person name="Vasina D.V."/>
        </authorList>
    </citation>
    <scope>NUCLEOTIDE SEQUENCE [LARGE SCALE GENOMIC DNA]</scope>
    <source>
        <strain evidence="12 13">LE-BIN_3174</strain>
    </source>
</reference>
<feature type="transmembrane region" description="Helical" evidence="10">
    <location>
        <begin position="54"/>
        <end position="75"/>
    </location>
</feature>
<keyword evidence="4 10" id="KW-0489">Methyltransferase</keyword>
<dbReference type="GO" id="GO:0032259">
    <property type="term" value="P:methylation"/>
    <property type="evidence" value="ECO:0007669"/>
    <property type="project" value="UniProtKB-KW"/>
</dbReference>
<dbReference type="EC" id="2.1.1.100" evidence="3 10"/>
<organism evidence="12 13">
    <name type="scientific">Steccherinum ochraceum</name>
    <dbReference type="NCBI Taxonomy" id="92696"/>
    <lineage>
        <taxon>Eukaryota</taxon>
        <taxon>Fungi</taxon>
        <taxon>Dikarya</taxon>
        <taxon>Basidiomycota</taxon>
        <taxon>Agaricomycotina</taxon>
        <taxon>Agaricomycetes</taxon>
        <taxon>Polyporales</taxon>
        <taxon>Steccherinaceae</taxon>
        <taxon>Steccherinum</taxon>
    </lineage>
</organism>
<comment type="subcellular location">
    <subcellularLocation>
        <location evidence="10">Endoplasmic reticulum membrane</location>
        <topology evidence="10">Multi-pass membrane protein</topology>
    </subcellularLocation>
    <subcellularLocation>
        <location evidence="1">Membrane</location>
        <topology evidence="1">Multi-pass membrane protein</topology>
    </subcellularLocation>
</comment>
<evidence type="ECO:0000256" key="10">
    <source>
        <dbReference type="RuleBase" id="RU362022"/>
    </source>
</evidence>
<keyword evidence="13" id="KW-1185">Reference proteome</keyword>
<evidence type="ECO:0000256" key="11">
    <source>
        <dbReference type="SAM" id="MobiDB-lite"/>
    </source>
</evidence>
<gene>
    <name evidence="12" type="ORF">EIP91_011382</name>
</gene>
<keyword evidence="9 10" id="KW-0472">Membrane</keyword>
<protein>
    <recommendedName>
        <fullName evidence="3 10">Protein-S-isoprenylcysteine O-methyltransferase</fullName>
        <ecNumber evidence="3 10">2.1.1.100</ecNumber>
    </recommendedName>
</protein>
<dbReference type="EMBL" id="RWJN01000073">
    <property type="protein sequence ID" value="TCD68210.1"/>
    <property type="molecule type" value="Genomic_DNA"/>
</dbReference>
<comment type="caution">
    <text evidence="12">The sequence shown here is derived from an EMBL/GenBank/DDBJ whole genome shotgun (WGS) entry which is preliminary data.</text>
</comment>
<dbReference type="OrthoDB" id="422086at2759"/>
<evidence type="ECO:0000256" key="3">
    <source>
        <dbReference type="ARBA" id="ARBA00012151"/>
    </source>
</evidence>
<feature type="transmembrane region" description="Helical" evidence="10">
    <location>
        <begin position="153"/>
        <end position="173"/>
    </location>
</feature>
<dbReference type="Proteomes" id="UP000292702">
    <property type="component" value="Unassembled WGS sequence"/>
</dbReference>